<proteinExistence type="predicted"/>
<name>A0A1B8NY43_HALEL</name>
<evidence type="ECO:0000313" key="2">
    <source>
        <dbReference type="Proteomes" id="UP000092504"/>
    </source>
</evidence>
<sequence>MPALNLPNNGHPQWSAPEDPVDLVVFDHATWLSGSADQVQQARAWCEKHQVNLLLVVQRQEDLDSLGISLPANELATVSLSRSPQVEALHVSIRYPGESTDWNAPFEAPHKVASSTVFKRLLKATTNRRSRKAS</sequence>
<dbReference type="PATRIC" id="fig|2746.7.peg.4097"/>
<protein>
    <submittedName>
        <fullName evidence="1">Uncharacterized protein</fullName>
    </submittedName>
</protein>
<organism evidence="1 2">
    <name type="scientific">Halomonas elongata</name>
    <dbReference type="NCBI Taxonomy" id="2746"/>
    <lineage>
        <taxon>Bacteria</taxon>
        <taxon>Pseudomonadati</taxon>
        <taxon>Pseudomonadota</taxon>
        <taxon>Gammaproteobacteria</taxon>
        <taxon>Oceanospirillales</taxon>
        <taxon>Halomonadaceae</taxon>
        <taxon>Halomonas</taxon>
    </lineage>
</organism>
<evidence type="ECO:0000313" key="1">
    <source>
        <dbReference type="EMBL" id="OBX34919.1"/>
    </source>
</evidence>
<dbReference type="AlphaFoldDB" id="A0A1B8NY43"/>
<reference evidence="1 2" key="1">
    <citation type="submission" date="2016-06" db="EMBL/GenBank/DDBJ databases">
        <title>Genome sequence of halotolerant plant growth promoting strain of Halomonas elongata HEK1 isolated from salterns of Rann of Kutch, Gujarat, India.</title>
        <authorList>
            <person name="Gaba S."/>
            <person name="Singh R.N."/>
            <person name="Abrol S."/>
            <person name="Kaushik R."/>
            <person name="Saxena A.K."/>
        </authorList>
    </citation>
    <scope>NUCLEOTIDE SEQUENCE [LARGE SCALE GENOMIC DNA]</scope>
    <source>
        <strain evidence="1 2">HEK1</strain>
    </source>
</reference>
<dbReference type="Proteomes" id="UP000092504">
    <property type="component" value="Unassembled WGS sequence"/>
</dbReference>
<comment type="caution">
    <text evidence="1">The sequence shown here is derived from an EMBL/GenBank/DDBJ whole genome shotgun (WGS) entry which is preliminary data.</text>
</comment>
<dbReference type="EMBL" id="MAJD01000002">
    <property type="protein sequence ID" value="OBX34919.1"/>
    <property type="molecule type" value="Genomic_DNA"/>
</dbReference>
<accession>A0A1B8NY43</accession>
<gene>
    <name evidence="1" type="ORF">A8U91_03982</name>
</gene>